<dbReference type="AlphaFoldDB" id="A0A8J8GH24"/>
<evidence type="ECO:0000313" key="5">
    <source>
        <dbReference type="Proteomes" id="UP000625804"/>
    </source>
</evidence>
<evidence type="ECO:0000256" key="1">
    <source>
        <dbReference type="SAM" id="Coils"/>
    </source>
</evidence>
<dbReference type="EMBL" id="JABTTE010000008">
    <property type="protein sequence ID" value="NSL51646.1"/>
    <property type="molecule type" value="Genomic_DNA"/>
</dbReference>
<protein>
    <submittedName>
        <fullName evidence="4">Copper amine oxidase N-terminal domain-containing protein</fullName>
    </submittedName>
</protein>
<proteinExistence type="predicted"/>
<keyword evidence="1" id="KW-0175">Coiled coil</keyword>
<keyword evidence="5" id="KW-1185">Reference proteome</keyword>
<feature type="coiled-coil region" evidence="1">
    <location>
        <begin position="104"/>
        <end position="138"/>
    </location>
</feature>
<name>A0A8J8GH24_9BACI</name>
<dbReference type="Pfam" id="PF07833">
    <property type="entry name" value="Cu_amine_oxidN1"/>
    <property type="match status" value="1"/>
</dbReference>
<dbReference type="Proteomes" id="UP000625804">
    <property type="component" value="Unassembled WGS sequence"/>
</dbReference>
<evidence type="ECO:0000259" key="3">
    <source>
        <dbReference type="Pfam" id="PF07833"/>
    </source>
</evidence>
<gene>
    <name evidence="4" type="ORF">HR057_07670</name>
</gene>
<dbReference type="InterPro" id="IPR012854">
    <property type="entry name" value="Cu_amine_oxidase-like_N"/>
</dbReference>
<sequence>MGNWKKTTGVLSASMLLAGALFTSSVEASQATKKVDVHYKDIKIINNGVTIEIDPKTEPFILNGVTYIPLRMMGELYNKTVQWSAPTSTIIIKDQTPPISQATVDALNAQIKAKDAKIAELEAEIEKLKAAAKKVDLDDLEDDLNDDYYDYFGRDVDDIEILLSGNEKKIDVRIDVNGNDWNKVKESKKLSFLQDIVDDILAKLKDADIQGTVKDAKNGKLLDSFSLDSKDNVKLDKKKTDFSDLEDELNDWYFDYYSDLDDVEISLDGDEDEIDLTIEVEGDDWEALTDKQKLNFLQDIVDDILYEYKRAEIYGIVKDDDNGKRLDTFYADGSDDGKVEID</sequence>
<evidence type="ECO:0000256" key="2">
    <source>
        <dbReference type="SAM" id="SignalP"/>
    </source>
</evidence>
<comment type="caution">
    <text evidence="4">The sequence shown here is derived from an EMBL/GenBank/DDBJ whole genome shotgun (WGS) entry which is preliminary data.</text>
</comment>
<dbReference type="SUPFAM" id="SSF55383">
    <property type="entry name" value="Copper amine oxidase, domain N"/>
    <property type="match status" value="1"/>
</dbReference>
<keyword evidence="2" id="KW-0732">Signal</keyword>
<feature type="chain" id="PRO_5035232848" evidence="2">
    <location>
        <begin position="29"/>
        <end position="342"/>
    </location>
</feature>
<dbReference type="InterPro" id="IPR036582">
    <property type="entry name" value="Mao_N_sf"/>
</dbReference>
<dbReference type="Gene3D" id="3.30.457.10">
    <property type="entry name" value="Copper amine oxidase-like, N-terminal domain"/>
    <property type="match status" value="1"/>
</dbReference>
<accession>A0A8J8GH24</accession>
<organism evidence="4 5">
    <name type="scientific">Calidifontibacillus erzurumensis</name>
    <dbReference type="NCBI Taxonomy" id="2741433"/>
    <lineage>
        <taxon>Bacteria</taxon>
        <taxon>Bacillati</taxon>
        <taxon>Bacillota</taxon>
        <taxon>Bacilli</taxon>
        <taxon>Bacillales</taxon>
        <taxon>Bacillaceae</taxon>
        <taxon>Calidifontibacillus/Schinkia group</taxon>
        <taxon>Calidifontibacillus</taxon>
    </lineage>
</organism>
<feature type="domain" description="Copper amine oxidase-like N-terminal" evidence="3">
    <location>
        <begin position="24"/>
        <end position="92"/>
    </location>
</feature>
<dbReference type="RefSeq" id="WP_173730854.1">
    <property type="nucleotide sequence ID" value="NZ_JABTTE010000008.1"/>
</dbReference>
<feature type="signal peptide" evidence="2">
    <location>
        <begin position="1"/>
        <end position="28"/>
    </location>
</feature>
<reference evidence="4" key="1">
    <citation type="submission" date="2020-06" db="EMBL/GenBank/DDBJ databases">
        <title>A novel thermopfilic bacterium from Erzurum, Turkey.</title>
        <authorList>
            <person name="Adiguzel A."/>
            <person name="Ay H."/>
            <person name="Baltaci M.O."/>
        </authorList>
    </citation>
    <scope>NUCLEOTIDE SEQUENCE</scope>
    <source>
        <strain evidence="4">P2</strain>
    </source>
</reference>
<evidence type="ECO:0000313" key="4">
    <source>
        <dbReference type="EMBL" id="NSL51646.1"/>
    </source>
</evidence>